<dbReference type="Pfam" id="PF04383">
    <property type="entry name" value="KilA-N"/>
    <property type="match status" value="1"/>
</dbReference>
<evidence type="ECO:0000313" key="3">
    <source>
        <dbReference type="Proteomes" id="UP000837803"/>
    </source>
</evidence>
<protein>
    <recommendedName>
        <fullName evidence="1">KilA-N domain-containing protein</fullName>
    </recommendedName>
</protein>
<dbReference type="Proteomes" id="UP000837803">
    <property type="component" value="Unassembled WGS sequence"/>
</dbReference>
<dbReference type="SMART" id="SM01252">
    <property type="entry name" value="KilA-N"/>
    <property type="match status" value="1"/>
</dbReference>
<feature type="domain" description="KilA-N" evidence="1">
    <location>
        <begin position="1"/>
        <end position="131"/>
    </location>
</feature>
<reference evidence="2" key="1">
    <citation type="submission" date="2021-12" db="EMBL/GenBank/DDBJ databases">
        <authorList>
            <person name="Rodrigo-Torres L."/>
            <person name="Arahal R. D."/>
            <person name="Lucena T."/>
        </authorList>
    </citation>
    <scope>NUCLEOTIDE SEQUENCE</scope>
    <source>
        <strain evidence="2">CECT 8419</strain>
    </source>
</reference>
<gene>
    <name evidence="2" type="ORF">LEM8419_03473</name>
</gene>
<accession>A0ABM9B5J2</accession>
<evidence type="ECO:0000313" key="2">
    <source>
        <dbReference type="EMBL" id="CAH1002601.1"/>
    </source>
</evidence>
<evidence type="ECO:0000259" key="1">
    <source>
        <dbReference type="PROSITE" id="PS51301"/>
    </source>
</evidence>
<dbReference type="EMBL" id="CAKLPZ010000006">
    <property type="protein sequence ID" value="CAH1002601.1"/>
    <property type="molecule type" value="Genomic_DNA"/>
</dbReference>
<dbReference type="PROSITE" id="PS51301">
    <property type="entry name" value="KILA_N"/>
    <property type="match status" value="1"/>
</dbReference>
<sequence length="276" mass="31335">MKVLTIEGATIRMDQETGFICITDMAKLKGDPSLNIANWMRNRATVEFIEAWELKHNPSFNPFEFEGIKSGAGSNTFYVSTKDLEQAGCTGVFVKRGRYGGTYCSPQWAIHFANWLSAAFYVETVDAYLQAQELLYGKDAQLKRFSRELAAETYPLAAGQAQQRLPRGAKLEMKLLSGKIVGDIINLAMWGMTSQEWKIKFPQRDARKNMRDYATAEELKVVSALQVLSQSLQEDQYTSEELLERLTDKVPELMTRFCRTEKQQAKLTAARADRGW</sequence>
<keyword evidence="3" id="KW-1185">Reference proteome</keyword>
<dbReference type="InterPro" id="IPR017880">
    <property type="entry name" value="KilA_N"/>
</dbReference>
<comment type="caution">
    <text evidence="2">The sequence shown here is derived from an EMBL/GenBank/DDBJ whole genome shotgun (WGS) entry which is preliminary data.</text>
</comment>
<organism evidence="2 3">
    <name type="scientific">Neolewinella maritima</name>
    <dbReference type="NCBI Taxonomy" id="1383882"/>
    <lineage>
        <taxon>Bacteria</taxon>
        <taxon>Pseudomonadati</taxon>
        <taxon>Bacteroidota</taxon>
        <taxon>Saprospiria</taxon>
        <taxon>Saprospirales</taxon>
        <taxon>Lewinellaceae</taxon>
        <taxon>Neolewinella</taxon>
    </lineage>
</organism>
<name>A0ABM9B5J2_9BACT</name>
<dbReference type="RefSeq" id="WP_238752428.1">
    <property type="nucleotide sequence ID" value="NZ_CAKLPZ010000006.1"/>
</dbReference>
<dbReference type="InterPro" id="IPR018004">
    <property type="entry name" value="KilA/APSES_HTH"/>
</dbReference>
<proteinExistence type="predicted"/>